<dbReference type="Pfam" id="PF03167">
    <property type="entry name" value="UDG"/>
    <property type="match status" value="1"/>
</dbReference>
<sequence length="170" mass="18949">MTTISSDPRSQGFPPVINAQTHTLILGSFPGVASLEAQQYYAFPANQFWRLLSAVLETDLVDLPYPGRLQHLLSAGIGLWDLYRACEREGSLDSAIRKPECNDFVSLRQQFPYLQRVAFNGKVAARLQQQFSAWGLETISLPSSSPANASWSFAQKLAVWQQLAKHPSPR</sequence>
<protein>
    <submittedName>
        <fullName evidence="2">DNA-deoxyinosine glycosylase</fullName>
    </submittedName>
</protein>
<keyword evidence="3" id="KW-1185">Reference proteome</keyword>
<dbReference type="SMART" id="SM00987">
    <property type="entry name" value="UreE_C"/>
    <property type="match status" value="1"/>
</dbReference>
<organism evidence="2 3">
    <name type="scientific">Undibacterium squillarum</name>
    <dbReference type="NCBI Taxonomy" id="1131567"/>
    <lineage>
        <taxon>Bacteria</taxon>
        <taxon>Pseudomonadati</taxon>
        <taxon>Pseudomonadota</taxon>
        <taxon>Betaproteobacteria</taxon>
        <taxon>Burkholderiales</taxon>
        <taxon>Oxalobacteraceae</taxon>
        <taxon>Undibacterium</taxon>
    </lineage>
</organism>
<dbReference type="Gene3D" id="3.40.470.10">
    <property type="entry name" value="Uracil-DNA glycosylase-like domain"/>
    <property type="match status" value="1"/>
</dbReference>
<dbReference type="SUPFAM" id="SSF52141">
    <property type="entry name" value="Uracil-DNA glycosylase-like"/>
    <property type="match status" value="1"/>
</dbReference>
<dbReference type="InterPro" id="IPR036895">
    <property type="entry name" value="Uracil-DNA_glycosylase-like_sf"/>
</dbReference>
<evidence type="ECO:0000313" key="2">
    <source>
        <dbReference type="EMBL" id="GGX51593.1"/>
    </source>
</evidence>
<accession>A0ABQ2Y255</accession>
<evidence type="ECO:0000313" key="3">
    <source>
        <dbReference type="Proteomes" id="UP000653343"/>
    </source>
</evidence>
<dbReference type="SMART" id="SM00986">
    <property type="entry name" value="UDG"/>
    <property type="match status" value="1"/>
</dbReference>
<comment type="caution">
    <text evidence="2">The sequence shown here is derived from an EMBL/GenBank/DDBJ whole genome shotgun (WGS) entry which is preliminary data.</text>
</comment>
<dbReference type="EMBL" id="BMYU01000010">
    <property type="protein sequence ID" value="GGX51593.1"/>
    <property type="molecule type" value="Genomic_DNA"/>
</dbReference>
<evidence type="ECO:0000259" key="1">
    <source>
        <dbReference type="SMART" id="SM00986"/>
    </source>
</evidence>
<name>A0ABQ2Y255_9BURK</name>
<gene>
    <name evidence="2" type="ORF">GCM10010946_32960</name>
</gene>
<dbReference type="InterPro" id="IPR005122">
    <property type="entry name" value="Uracil-DNA_glycosylase-like"/>
</dbReference>
<feature type="domain" description="Uracil-DNA glycosylase-like" evidence="1">
    <location>
        <begin position="14"/>
        <end position="164"/>
    </location>
</feature>
<proteinExistence type="predicted"/>
<dbReference type="InterPro" id="IPR026353">
    <property type="entry name" value="Hypoxan-DNA_Glyclase"/>
</dbReference>
<reference evidence="3" key="1">
    <citation type="journal article" date="2019" name="Int. J. Syst. Evol. Microbiol.">
        <title>The Global Catalogue of Microorganisms (GCM) 10K type strain sequencing project: providing services to taxonomists for standard genome sequencing and annotation.</title>
        <authorList>
            <consortium name="The Broad Institute Genomics Platform"/>
            <consortium name="The Broad Institute Genome Sequencing Center for Infectious Disease"/>
            <person name="Wu L."/>
            <person name="Ma J."/>
        </authorList>
    </citation>
    <scope>NUCLEOTIDE SEQUENCE [LARGE SCALE GENOMIC DNA]</scope>
    <source>
        <strain evidence="3">KCTC 23917</strain>
    </source>
</reference>
<dbReference type="Proteomes" id="UP000653343">
    <property type="component" value="Unassembled WGS sequence"/>
</dbReference>
<dbReference type="CDD" id="cd10032">
    <property type="entry name" value="UDG-F6_HDG"/>
    <property type="match status" value="1"/>
</dbReference>
<dbReference type="NCBIfam" id="TIGR04274">
    <property type="entry name" value="hypoxanDNAglyco"/>
    <property type="match status" value="1"/>
</dbReference>
<dbReference type="RefSeq" id="WP_189358467.1">
    <property type="nucleotide sequence ID" value="NZ_BMYU01000010.1"/>
</dbReference>